<dbReference type="GO" id="GO:0006334">
    <property type="term" value="P:nucleosome assembly"/>
    <property type="evidence" value="ECO:0007669"/>
    <property type="project" value="TreeGrafter"/>
</dbReference>
<dbReference type="EMBL" id="GHES01026266">
    <property type="protein sequence ID" value="MPA56825.1"/>
    <property type="molecule type" value="Transcribed_RNA"/>
</dbReference>
<evidence type="ECO:0008006" key="6">
    <source>
        <dbReference type="Google" id="ProtNLM"/>
    </source>
</evidence>
<dbReference type="AlphaFoldDB" id="A0A5B7BZA4"/>
<reference evidence="5" key="1">
    <citation type="submission" date="2019-08" db="EMBL/GenBank/DDBJ databases">
        <title>Reference gene set and small RNA set construction with multiple tissues from Davidia involucrata Baill.</title>
        <authorList>
            <person name="Yang H."/>
            <person name="Zhou C."/>
            <person name="Li G."/>
            <person name="Wang J."/>
            <person name="Gao P."/>
            <person name="Wang M."/>
            <person name="Wang R."/>
            <person name="Zhao Y."/>
        </authorList>
    </citation>
    <scope>NUCLEOTIDE SEQUENCE</scope>
    <source>
        <tissue evidence="5">Mixed with DoveR01_LX</tissue>
    </source>
</reference>
<organism evidence="5">
    <name type="scientific">Davidia involucrata</name>
    <name type="common">Dove tree</name>
    <dbReference type="NCBI Taxonomy" id="16924"/>
    <lineage>
        <taxon>Eukaryota</taxon>
        <taxon>Viridiplantae</taxon>
        <taxon>Streptophyta</taxon>
        <taxon>Embryophyta</taxon>
        <taxon>Tracheophyta</taxon>
        <taxon>Spermatophyta</taxon>
        <taxon>Magnoliopsida</taxon>
        <taxon>eudicotyledons</taxon>
        <taxon>Gunneridae</taxon>
        <taxon>Pentapetalae</taxon>
        <taxon>asterids</taxon>
        <taxon>Cornales</taxon>
        <taxon>Nyssaceae</taxon>
        <taxon>Davidia</taxon>
    </lineage>
</organism>
<protein>
    <recommendedName>
        <fullName evidence="6">SPT2 chromatin protein</fullName>
    </recommendedName>
</protein>
<dbReference type="GO" id="GO:0003677">
    <property type="term" value="F:DNA binding"/>
    <property type="evidence" value="ECO:0007669"/>
    <property type="project" value="TreeGrafter"/>
</dbReference>
<dbReference type="Pfam" id="PF08243">
    <property type="entry name" value="SPT2"/>
    <property type="match status" value="1"/>
</dbReference>
<name>A0A5B7BZA4_DAVIN</name>
<dbReference type="PANTHER" id="PTHR22691">
    <property type="entry name" value="YEAST SPT2-RELATED"/>
    <property type="match status" value="1"/>
</dbReference>
<feature type="region of interest" description="Disordered" evidence="3">
    <location>
        <begin position="111"/>
        <end position="146"/>
    </location>
</feature>
<evidence type="ECO:0000313" key="4">
    <source>
        <dbReference type="EMBL" id="MPA56825.1"/>
    </source>
</evidence>
<feature type="region of interest" description="Disordered" evidence="3">
    <location>
        <begin position="409"/>
        <end position="428"/>
    </location>
</feature>
<dbReference type="GO" id="GO:0005730">
    <property type="term" value="C:nucleolus"/>
    <property type="evidence" value="ECO:0007669"/>
    <property type="project" value="TreeGrafter"/>
</dbReference>
<dbReference type="PANTHER" id="PTHR22691:SF8">
    <property type="entry name" value="PROTEIN SPT2 HOMOLOG"/>
    <property type="match status" value="1"/>
</dbReference>
<evidence type="ECO:0000256" key="3">
    <source>
        <dbReference type="SAM" id="MobiDB-lite"/>
    </source>
</evidence>
<evidence type="ECO:0000256" key="1">
    <source>
        <dbReference type="ARBA" id="ARBA00006461"/>
    </source>
</evidence>
<keyword evidence="2" id="KW-0175">Coiled coil</keyword>
<accession>A0A5B7BZA4</accession>
<feature type="compositionally biased region" description="Polar residues" evidence="3">
    <location>
        <begin position="201"/>
        <end position="211"/>
    </location>
</feature>
<dbReference type="GO" id="GO:0042393">
    <property type="term" value="F:histone binding"/>
    <property type="evidence" value="ECO:0007669"/>
    <property type="project" value="TreeGrafter"/>
</dbReference>
<evidence type="ECO:0000256" key="2">
    <source>
        <dbReference type="ARBA" id="ARBA00023054"/>
    </source>
</evidence>
<comment type="similarity">
    <text evidence="1">Belongs to the SPT2 family.</text>
</comment>
<proteinExistence type="inferred from homology"/>
<evidence type="ECO:0000313" key="5">
    <source>
        <dbReference type="EMBL" id="MPA73957.1"/>
    </source>
</evidence>
<feature type="region of interest" description="Disordered" evidence="3">
    <location>
        <begin position="1"/>
        <end position="46"/>
    </location>
</feature>
<feature type="compositionally biased region" description="Polar residues" evidence="3">
    <location>
        <begin position="223"/>
        <end position="247"/>
    </location>
</feature>
<dbReference type="InterPro" id="IPR013256">
    <property type="entry name" value="Chromatin_SPT2"/>
</dbReference>
<dbReference type="EMBL" id="GHES01043398">
    <property type="protein sequence ID" value="MPA73957.1"/>
    <property type="molecule type" value="Transcribed_RNA"/>
</dbReference>
<feature type="compositionally biased region" description="Acidic residues" evidence="3">
    <location>
        <begin position="10"/>
        <end position="37"/>
    </location>
</feature>
<dbReference type="GO" id="GO:0006360">
    <property type="term" value="P:transcription by RNA polymerase I"/>
    <property type="evidence" value="ECO:0007669"/>
    <property type="project" value="TreeGrafter"/>
</dbReference>
<feature type="region of interest" description="Disordered" evidence="3">
    <location>
        <begin position="172"/>
        <end position="379"/>
    </location>
</feature>
<dbReference type="SMART" id="SM00784">
    <property type="entry name" value="SPT2"/>
    <property type="match status" value="1"/>
</dbReference>
<feature type="compositionally biased region" description="Polar residues" evidence="3">
    <location>
        <begin position="299"/>
        <end position="308"/>
    </location>
</feature>
<gene>
    <name evidence="4" type="ORF">Din_026266</name>
    <name evidence="5" type="ORF">Din_043398</name>
</gene>
<feature type="compositionally biased region" description="Basic and acidic residues" evidence="3">
    <location>
        <begin position="311"/>
        <end position="328"/>
    </location>
</feature>
<sequence length="448" mass="50910">MRGYDRDEYKDLDEYEEEDEEQEEEEVGEEEYEEEEAPQPTKEELEYLELRQRLKESIRKQMKKESGSALISSQEKNKKLPFDNYGSFFGPSQPVIAQRVIQESKSLLENHHLAAKVSKSHDGNNKRFPSTTAGPNPRVHDHPPKVIKEVKTKIQKIKDTRDYSFLLSDDAELPAPTKVPPPRNISVPNSEARSAQAPPKSKQSLNNTSRHIVNGREERKPMSTGSQMQSKTGSHKFTSASKPNLTVDSRKQLGRNNGIGPGRPLALPKSLPSKTAAATMEKKVSAPTAKSSMPGVHKQPSSKLQTSVPKKPLEQRKEIQESSKEKLIAKQPVSSSRPQMNKPHAKPSSRTLQEGRPKKKPARQCSNDEDDDPINMIRSMFRYNPNKFAGRDDDDSDMEANFEEVMKEEKISAKIGKREDEEEERKLQEEARQLLLRKEAKKRKLSQR</sequence>